<protein>
    <submittedName>
        <fullName evidence="3">WD repeat domain protein</fullName>
    </submittedName>
</protein>
<evidence type="ECO:0000256" key="2">
    <source>
        <dbReference type="SAM" id="Coils"/>
    </source>
</evidence>
<name>X6NFJ3_RETFI</name>
<gene>
    <name evidence="3" type="ORF">RFI_12411</name>
</gene>
<dbReference type="SMART" id="SM00320">
    <property type="entry name" value="WD40"/>
    <property type="match status" value="3"/>
</dbReference>
<evidence type="ECO:0000313" key="3">
    <source>
        <dbReference type="EMBL" id="ETO24746.1"/>
    </source>
</evidence>
<keyword evidence="4" id="KW-1185">Reference proteome</keyword>
<feature type="coiled-coil region" evidence="2">
    <location>
        <begin position="919"/>
        <end position="946"/>
    </location>
</feature>
<dbReference type="PANTHER" id="PTHR32215">
    <property type="entry name" value="CILIA- AND FLAGELLA-ASSOCIATED PROTEIN 57"/>
    <property type="match status" value="1"/>
</dbReference>
<feature type="non-terminal residue" evidence="3">
    <location>
        <position position="967"/>
    </location>
</feature>
<dbReference type="AlphaFoldDB" id="X6NFJ3"/>
<accession>X6NFJ3</accession>
<dbReference type="SUPFAM" id="SSF50978">
    <property type="entry name" value="WD40 repeat-like"/>
    <property type="match status" value="1"/>
</dbReference>
<dbReference type="Gene3D" id="2.130.10.10">
    <property type="entry name" value="YVTN repeat-like/Quinoprotein amine dehydrogenase"/>
    <property type="match status" value="1"/>
</dbReference>
<sequence length="967" mass="112531">MDQVSFHPSGLHLLAGFADKLKLLNVLMDDIRPYKDFHIIRGCTECRFSNGGHLFAAANGDKIYVYSTYSGESLCILRGHSQKIRCLYWNFDDSSLLSAGAEGAVYEWNIFDMTTFQEYVDRQSPLHAALVTKEKKIYACGRKGVLIEVRQSQVEKEVELKVEVLQLAMSHASQRMLFVGTATGVIRSMKLPPSFDKPILIGLTNNSICISPDDVYLFSCGEDGCMNIYEIRDKEGRLAERSTYSNVQTLNEEKHADGSMKSDNSRETLSVTTPWSEEVLVTTKLKNKADELKLHNEYQLRLREMSYQDKLKERADTHSKEMEIERQKYDVLKDEDVDIKMEYEEKIKLNEQQHQEKLITLEAEYQHQLLQEMGTYRELEQQLAKEQTEWEQSVRLQEEAQAKKLEELEIVSTEKIECEEYYRQMQADFDEEIEELKAKYEALLVEEREATLRLKGENGVMKKKFGHLQNEIEDQLEESRKMNIQEQQFKTNITQLKQEIQQLDKQMNERDNVIGDKEKKIHELKKQNQHLEKHKFVLDYKIKASKKQIEPRQHKISEMREEVNTFEIELEQCHGHGRDLKHTIETYKKQLNVLKNKVIHKRNINKKLCAVAEEFGYSLTTLMEYIQDPEKLKDSFIALYSSNQSLLQEPEPQVSEELVAEYNKLKTHLQGRVESLTHQLEQQSKHHQQLHMSIMAENIKYMQQIQELRKELKSITTKPTTSVPVKRVKTHEVLEDKNNIEPATDETIEKHAVVRAVAAEGDCTKCNTKSDKLFRADFQQLKAFSLCIIVLLFCKLQSFWSVFQQKLEADAQYNMEKKTNNNNSDFPFKVGKHSLKMVLRGSETHPQYDLFEVAQAIETARQYLKETERETKEVEHELVEVIHEEMSHLRKEVGNKTNMAQNTISNKPLQIPKDLTNAIRILVDRLEVLEQKHSEAEKMLVTYRQEFQITCLQLLCGGVAGATARTV</sequence>
<organism evidence="3 4">
    <name type="scientific">Reticulomyxa filosa</name>
    <dbReference type="NCBI Taxonomy" id="46433"/>
    <lineage>
        <taxon>Eukaryota</taxon>
        <taxon>Sar</taxon>
        <taxon>Rhizaria</taxon>
        <taxon>Retaria</taxon>
        <taxon>Foraminifera</taxon>
        <taxon>Monothalamids</taxon>
        <taxon>Reticulomyxidae</taxon>
        <taxon>Reticulomyxa</taxon>
    </lineage>
</organism>
<dbReference type="InterPro" id="IPR052993">
    <property type="entry name" value="CFA-57"/>
</dbReference>
<reference evidence="3 4" key="1">
    <citation type="journal article" date="2013" name="Curr. Biol.">
        <title>The Genome of the Foraminiferan Reticulomyxa filosa.</title>
        <authorList>
            <person name="Glockner G."/>
            <person name="Hulsmann N."/>
            <person name="Schleicher M."/>
            <person name="Noegel A.A."/>
            <person name="Eichinger L."/>
            <person name="Gallinger C."/>
            <person name="Pawlowski J."/>
            <person name="Sierra R."/>
            <person name="Euteneuer U."/>
            <person name="Pillet L."/>
            <person name="Moustafa A."/>
            <person name="Platzer M."/>
            <person name="Groth M."/>
            <person name="Szafranski K."/>
            <person name="Schliwa M."/>
        </authorList>
    </citation>
    <scope>NUCLEOTIDE SEQUENCE [LARGE SCALE GENOMIC DNA]</scope>
</reference>
<dbReference type="PANTHER" id="PTHR32215:SF0">
    <property type="entry name" value="CILIA- AND FLAGELLA-ASSOCIATED PROTEIN 57"/>
    <property type="match status" value="1"/>
</dbReference>
<dbReference type="PROSITE" id="PS50294">
    <property type="entry name" value="WD_REPEATS_REGION"/>
    <property type="match status" value="1"/>
</dbReference>
<feature type="coiled-coil region" evidence="2">
    <location>
        <begin position="308"/>
        <end position="389"/>
    </location>
</feature>
<comment type="caution">
    <text evidence="3">The sequence shown here is derived from an EMBL/GenBank/DDBJ whole genome shotgun (WGS) entry which is preliminary data.</text>
</comment>
<feature type="coiled-coil region" evidence="2">
    <location>
        <begin position="426"/>
        <end position="453"/>
    </location>
</feature>
<dbReference type="EMBL" id="ASPP01008987">
    <property type="protein sequence ID" value="ETO24746.1"/>
    <property type="molecule type" value="Genomic_DNA"/>
</dbReference>
<evidence type="ECO:0000313" key="4">
    <source>
        <dbReference type="Proteomes" id="UP000023152"/>
    </source>
</evidence>
<keyword evidence="1" id="KW-0853">WD repeat</keyword>
<keyword evidence="2" id="KW-0175">Coiled coil</keyword>
<feature type="coiled-coil region" evidence="2">
    <location>
        <begin position="486"/>
        <end position="534"/>
    </location>
</feature>
<evidence type="ECO:0000256" key="1">
    <source>
        <dbReference type="PROSITE-ProRule" id="PRU00221"/>
    </source>
</evidence>
<proteinExistence type="predicted"/>
<dbReference type="Gene3D" id="1.10.287.1490">
    <property type="match status" value="1"/>
</dbReference>
<feature type="repeat" description="WD" evidence="1">
    <location>
        <begin position="77"/>
        <end position="110"/>
    </location>
</feature>
<dbReference type="Pfam" id="PF00400">
    <property type="entry name" value="WD40"/>
    <property type="match status" value="2"/>
</dbReference>
<dbReference type="InterPro" id="IPR001680">
    <property type="entry name" value="WD40_rpt"/>
</dbReference>
<dbReference type="OrthoDB" id="47276at2759"/>
<dbReference type="OMA" id="ETINDHC"/>
<dbReference type="InterPro" id="IPR036322">
    <property type="entry name" value="WD40_repeat_dom_sf"/>
</dbReference>
<dbReference type="Proteomes" id="UP000023152">
    <property type="component" value="Unassembled WGS sequence"/>
</dbReference>
<feature type="coiled-coil region" evidence="2">
    <location>
        <begin position="857"/>
        <end position="884"/>
    </location>
</feature>
<dbReference type="PROSITE" id="PS50082">
    <property type="entry name" value="WD_REPEATS_2"/>
    <property type="match status" value="1"/>
</dbReference>
<dbReference type="InterPro" id="IPR015943">
    <property type="entry name" value="WD40/YVTN_repeat-like_dom_sf"/>
</dbReference>